<evidence type="ECO:0000256" key="9">
    <source>
        <dbReference type="ARBA" id="ARBA00022840"/>
    </source>
</evidence>
<feature type="binding site" evidence="17">
    <location>
        <position position="33"/>
    </location>
    <ligand>
        <name>ATP</name>
        <dbReference type="ChEBI" id="CHEBI:30616"/>
    </ligand>
</feature>
<keyword evidence="5 20" id="KW-0808">Transferase</keyword>
<evidence type="ECO:0000256" key="14">
    <source>
        <dbReference type="ARBA" id="ARBA00023264"/>
    </source>
</evidence>
<evidence type="ECO:0000256" key="12">
    <source>
        <dbReference type="ARBA" id="ARBA00023136"/>
    </source>
</evidence>
<dbReference type="InterPro" id="IPR036945">
    <property type="entry name" value="DAGK_sf"/>
</dbReference>
<dbReference type="AlphaFoldDB" id="A0A1D7QUA1"/>
<dbReference type="STRING" id="632773.BBEV_1223"/>
<dbReference type="GO" id="GO:0008654">
    <property type="term" value="P:phospholipid biosynthetic process"/>
    <property type="evidence" value="ECO:0007669"/>
    <property type="project" value="UniProtKB-KW"/>
</dbReference>
<evidence type="ECO:0000256" key="8">
    <source>
        <dbReference type="ARBA" id="ARBA00022777"/>
    </source>
</evidence>
<dbReference type="Proteomes" id="UP000094463">
    <property type="component" value="Chromosome"/>
</dbReference>
<feature type="binding site" evidence="16">
    <location>
        <position position="74"/>
    </location>
    <ligand>
        <name>substrate</name>
    </ligand>
</feature>
<proteinExistence type="inferred from homology"/>
<dbReference type="GO" id="GO:0004143">
    <property type="term" value="F:ATP-dependent diacylglycerol kinase activity"/>
    <property type="evidence" value="ECO:0007669"/>
    <property type="project" value="UniProtKB-EC"/>
</dbReference>
<evidence type="ECO:0000313" key="21">
    <source>
        <dbReference type="Proteomes" id="UP000094463"/>
    </source>
</evidence>
<name>A0A1D7QUA1_9BACI</name>
<keyword evidence="21" id="KW-1185">Reference proteome</keyword>
<keyword evidence="13" id="KW-0594">Phospholipid biosynthesis</keyword>
<dbReference type="GO" id="GO:0005524">
    <property type="term" value="F:ATP binding"/>
    <property type="evidence" value="ECO:0007669"/>
    <property type="project" value="UniProtKB-KW"/>
</dbReference>
<keyword evidence="8 20" id="KW-0418">Kinase</keyword>
<organism evidence="20 21">
    <name type="scientific">Salisediminibacterium beveridgei</name>
    <dbReference type="NCBI Taxonomy" id="632773"/>
    <lineage>
        <taxon>Bacteria</taxon>
        <taxon>Bacillati</taxon>
        <taxon>Bacillota</taxon>
        <taxon>Bacilli</taxon>
        <taxon>Bacillales</taxon>
        <taxon>Bacillaceae</taxon>
        <taxon>Salisediminibacterium</taxon>
    </lineage>
</organism>
<keyword evidence="12 19" id="KW-0472">Membrane</keyword>
<evidence type="ECO:0000256" key="2">
    <source>
        <dbReference type="ARBA" id="ARBA00005967"/>
    </source>
</evidence>
<feature type="transmembrane region" description="Helical" evidence="19">
    <location>
        <begin position="36"/>
        <end position="55"/>
    </location>
</feature>
<feature type="transmembrane region" description="Helical" evidence="19">
    <location>
        <begin position="101"/>
        <end position="126"/>
    </location>
</feature>
<dbReference type="CDD" id="cd14265">
    <property type="entry name" value="UDPK_IM_like"/>
    <property type="match status" value="1"/>
</dbReference>
<feature type="binding site" evidence="17">
    <location>
        <begin position="99"/>
        <end position="100"/>
    </location>
    <ligand>
        <name>ATP</name>
        <dbReference type="ChEBI" id="CHEBI:30616"/>
    </ligand>
</feature>
<evidence type="ECO:0000256" key="3">
    <source>
        <dbReference type="ARBA" id="ARBA00022475"/>
    </source>
</evidence>
<evidence type="ECO:0000256" key="13">
    <source>
        <dbReference type="ARBA" id="ARBA00023209"/>
    </source>
</evidence>
<feature type="binding site" evidence="16">
    <location>
        <position position="14"/>
    </location>
    <ligand>
        <name>substrate</name>
    </ligand>
</feature>
<dbReference type="PATRIC" id="fig|632773.3.peg.1295"/>
<keyword evidence="18" id="KW-0460">Magnesium</keyword>
<dbReference type="EC" id="2.7.1.107" evidence="20"/>
<keyword evidence="7 17" id="KW-0547">Nucleotide-binding</keyword>
<keyword evidence="18" id="KW-0479">Metal-binding</keyword>
<feature type="transmembrane region" description="Helical" evidence="19">
    <location>
        <begin position="61"/>
        <end position="80"/>
    </location>
</feature>
<feature type="binding site" evidence="17">
    <location>
        <position position="14"/>
    </location>
    <ligand>
        <name>ATP</name>
        <dbReference type="ChEBI" id="CHEBI:30616"/>
    </ligand>
</feature>
<evidence type="ECO:0000256" key="10">
    <source>
        <dbReference type="ARBA" id="ARBA00022989"/>
    </source>
</evidence>
<evidence type="ECO:0000256" key="15">
    <source>
        <dbReference type="PIRSR" id="PIRSR600829-1"/>
    </source>
</evidence>
<dbReference type="KEGG" id="bbev:BBEV_1223"/>
<keyword evidence="3" id="KW-1003">Cell membrane</keyword>
<comment type="similarity">
    <text evidence="2">Belongs to the bacterial diacylglycerol kinase family.</text>
</comment>
<accession>A0A1D7QUA1</accession>
<evidence type="ECO:0000256" key="1">
    <source>
        <dbReference type="ARBA" id="ARBA00004651"/>
    </source>
</evidence>
<evidence type="ECO:0000256" key="5">
    <source>
        <dbReference type="ARBA" id="ARBA00022679"/>
    </source>
</evidence>
<keyword evidence="9 17" id="KW-0067">ATP-binding</keyword>
<feature type="binding site" evidence="18">
    <location>
        <position position="33"/>
    </location>
    <ligand>
        <name>a divalent metal cation</name>
        <dbReference type="ChEBI" id="CHEBI:60240"/>
    </ligand>
</feature>
<dbReference type="EMBL" id="CP012502">
    <property type="protein sequence ID" value="AOM82591.1"/>
    <property type="molecule type" value="Genomic_DNA"/>
</dbReference>
<dbReference type="PROSITE" id="PS01069">
    <property type="entry name" value="DAGK_PROKAR"/>
    <property type="match status" value="1"/>
</dbReference>
<feature type="binding site" evidence="18">
    <location>
        <position position="81"/>
    </location>
    <ligand>
        <name>a divalent metal cation</name>
        <dbReference type="ChEBI" id="CHEBI:60240"/>
    </ligand>
</feature>
<evidence type="ECO:0000256" key="7">
    <source>
        <dbReference type="ARBA" id="ARBA00022741"/>
    </source>
</evidence>
<dbReference type="Gene3D" id="1.10.287.3610">
    <property type="match status" value="1"/>
</dbReference>
<keyword evidence="11" id="KW-0443">Lipid metabolism</keyword>
<evidence type="ECO:0000256" key="17">
    <source>
        <dbReference type="PIRSR" id="PIRSR600829-3"/>
    </source>
</evidence>
<keyword evidence="4" id="KW-0444">Lipid biosynthesis</keyword>
<evidence type="ECO:0000256" key="6">
    <source>
        <dbReference type="ARBA" id="ARBA00022692"/>
    </source>
</evidence>
<dbReference type="PANTHER" id="PTHR34299">
    <property type="entry name" value="DIACYLGLYCEROL KINASE"/>
    <property type="match status" value="1"/>
</dbReference>
<dbReference type="Pfam" id="PF01219">
    <property type="entry name" value="DAGK_prokar"/>
    <property type="match status" value="1"/>
</dbReference>
<dbReference type="PANTHER" id="PTHR34299:SF1">
    <property type="entry name" value="DIACYLGLYCEROL KINASE"/>
    <property type="match status" value="1"/>
</dbReference>
<reference evidence="20 21" key="1">
    <citation type="submission" date="2015-08" db="EMBL/GenBank/DDBJ databases">
        <title>The complete genome sequence of Bacillus beveridgei MLTeJB.</title>
        <authorList>
            <person name="Hanson T.E."/>
            <person name="Mesa C."/>
            <person name="Basesman S.M."/>
            <person name="Oremland R.S."/>
        </authorList>
    </citation>
    <scope>NUCLEOTIDE SEQUENCE [LARGE SCALE GENOMIC DNA]</scope>
    <source>
        <strain evidence="20 21">MLTeJB</strain>
    </source>
</reference>
<feature type="active site" description="Proton acceptor" evidence="15">
    <location>
        <position position="74"/>
    </location>
</feature>
<dbReference type="RefSeq" id="WP_069364663.1">
    <property type="nucleotide sequence ID" value="NZ_CP012502.1"/>
</dbReference>
<dbReference type="GO" id="GO:0005886">
    <property type="term" value="C:plasma membrane"/>
    <property type="evidence" value="ECO:0007669"/>
    <property type="project" value="UniProtKB-SubCell"/>
</dbReference>
<dbReference type="InterPro" id="IPR033717">
    <property type="entry name" value="UDPK"/>
</dbReference>
<dbReference type="InterPro" id="IPR000829">
    <property type="entry name" value="DAGK"/>
</dbReference>
<evidence type="ECO:0000256" key="18">
    <source>
        <dbReference type="PIRSR" id="PIRSR600829-4"/>
    </source>
</evidence>
<evidence type="ECO:0000256" key="19">
    <source>
        <dbReference type="SAM" id="Phobius"/>
    </source>
</evidence>
<sequence length="129" mass="14771">MELKNKRPFFSFRRLRQSFVYAVQGIRFTWQREQNFRIHSVISLAVLILAQLLQVPYLEQVMLLVVIGAVIGMELINTALEHVVDLVVQSYDDRAKVIKDTAAGAVFIFSITAAIIGLMIFIPHVIKWL</sequence>
<keyword evidence="6 19" id="KW-0812">Transmembrane</keyword>
<keyword evidence="10 19" id="KW-1133">Transmembrane helix</keyword>
<evidence type="ECO:0000256" key="4">
    <source>
        <dbReference type="ARBA" id="ARBA00022516"/>
    </source>
</evidence>
<gene>
    <name evidence="20" type="primary">dgkA</name>
    <name evidence="20" type="ORF">BBEV_1223</name>
</gene>
<evidence type="ECO:0000256" key="16">
    <source>
        <dbReference type="PIRSR" id="PIRSR600829-2"/>
    </source>
</evidence>
<feature type="binding site" evidence="16">
    <location>
        <begin position="27"/>
        <end position="30"/>
    </location>
    <ligand>
        <name>substrate</name>
    </ligand>
</feature>
<comment type="subcellular location">
    <subcellularLocation>
        <location evidence="1">Cell membrane</location>
        <topology evidence="1">Multi-pass membrane protein</topology>
    </subcellularLocation>
</comment>
<dbReference type="OrthoDB" id="9789934at2"/>
<evidence type="ECO:0000256" key="11">
    <source>
        <dbReference type="ARBA" id="ARBA00023098"/>
    </source>
</evidence>
<protein>
    <submittedName>
        <fullName evidence="20">Diacylglycerol kinase</fullName>
        <ecNumber evidence="20">2.7.1.107</ecNumber>
    </submittedName>
</protein>
<feature type="binding site" evidence="17">
    <location>
        <position position="21"/>
    </location>
    <ligand>
        <name>ATP</name>
        <dbReference type="ChEBI" id="CHEBI:30616"/>
    </ligand>
</feature>
<comment type="cofactor">
    <cofactor evidence="18">
        <name>Mg(2+)</name>
        <dbReference type="ChEBI" id="CHEBI:18420"/>
    </cofactor>
    <text evidence="18">Mn(2+), Zn(2+), Cd(2+) and Co(2+) support activity to lesser extents.</text>
</comment>
<evidence type="ECO:0000313" key="20">
    <source>
        <dbReference type="EMBL" id="AOM82591.1"/>
    </source>
</evidence>
<keyword evidence="14" id="KW-1208">Phospholipid metabolism</keyword>
<dbReference type="GO" id="GO:0046872">
    <property type="term" value="F:metal ion binding"/>
    <property type="evidence" value="ECO:0007669"/>
    <property type="project" value="UniProtKB-KW"/>
</dbReference>
<feature type="binding site" evidence="17">
    <location>
        <position position="81"/>
    </location>
    <ligand>
        <name>ATP</name>
        <dbReference type="ChEBI" id="CHEBI:30616"/>
    </ligand>
</feature>